<reference evidence="1 2" key="1">
    <citation type="submission" date="2024-03" db="EMBL/GenBank/DDBJ databases">
        <title>Aureococcus anophagefferens CCMP1851 and Kratosvirus quantuckense: Draft genome of a second virus-susceptible host strain in the model system.</title>
        <authorList>
            <person name="Chase E."/>
            <person name="Truchon A.R."/>
            <person name="Schepens W."/>
            <person name="Wilhelm S.W."/>
        </authorList>
    </citation>
    <scope>NUCLEOTIDE SEQUENCE [LARGE SCALE GENOMIC DNA]</scope>
    <source>
        <strain evidence="1 2">CCMP1851</strain>
    </source>
</reference>
<accession>A0ABR1G114</accession>
<dbReference type="SUPFAM" id="SSF55298">
    <property type="entry name" value="YjgF-like"/>
    <property type="match status" value="1"/>
</dbReference>
<protein>
    <submittedName>
        <fullName evidence="1">Uncharacterized protein</fullName>
    </submittedName>
</protein>
<name>A0ABR1G114_AURAN</name>
<dbReference type="InterPro" id="IPR035959">
    <property type="entry name" value="RutC-like_sf"/>
</dbReference>
<comment type="caution">
    <text evidence="1">The sequence shown here is derived from an EMBL/GenBank/DDBJ whole genome shotgun (WGS) entry which is preliminary data.</text>
</comment>
<organism evidence="1 2">
    <name type="scientific">Aureococcus anophagefferens</name>
    <name type="common">Harmful bloom alga</name>
    <dbReference type="NCBI Taxonomy" id="44056"/>
    <lineage>
        <taxon>Eukaryota</taxon>
        <taxon>Sar</taxon>
        <taxon>Stramenopiles</taxon>
        <taxon>Ochrophyta</taxon>
        <taxon>Pelagophyceae</taxon>
        <taxon>Pelagomonadales</taxon>
        <taxon>Pelagomonadaceae</taxon>
        <taxon>Aureococcus</taxon>
    </lineage>
</organism>
<evidence type="ECO:0000313" key="1">
    <source>
        <dbReference type="EMBL" id="KAK7242041.1"/>
    </source>
</evidence>
<dbReference type="Proteomes" id="UP001363151">
    <property type="component" value="Unassembled WGS sequence"/>
</dbReference>
<dbReference type="EMBL" id="JBBJCI010000151">
    <property type="protein sequence ID" value="KAK7242041.1"/>
    <property type="molecule type" value="Genomic_DNA"/>
</dbReference>
<gene>
    <name evidence="1" type="ORF">SO694_00018438</name>
</gene>
<sequence>MSSRDGLLALGAGVAGGLVALAAQKLLRRESTIARFGMPNPRAAAAVVHNGTVYLSGQAKLLSTQIWVKTMGEHFAPMNEVWNAYVAEIPDCKGVRAASRRACDARWSRVTALNASADQTLPTPAS</sequence>
<keyword evidence="2" id="KW-1185">Reference proteome</keyword>
<proteinExistence type="predicted"/>
<evidence type="ECO:0000313" key="2">
    <source>
        <dbReference type="Proteomes" id="UP001363151"/>
    </source>
</evidence>